<proteinExistence type="predicted"/>
<comment type="caution">
    <text evidence="1">The sequence shown here is derived from an EMBL/GenBank/DDBJ whole genome shotgun (WGS) entry which is preliminary data.</text>
</comment>
<protein>
    <submittedName>
        <fullName evidence="1">Uncharacterized protein</fullName>
    </submittedName>
</protein>
<evidence type="ECO:0000313" key="1">
    <source>
        <dbReference type="EMBL" id="NDW22146.1"/>
    </source>
</evidence>
<dbReference type="AlphaFoldDB" id="A0A6L9MVI7"/>
<accession>A0A6L9MVI7</accession>
<evidence type="ECO:0000313" key="2">
    <source>
        <dbReference type="Proteomes" id="UP000478837"/>
    </source>
</evidence>
<organism evidence="1 2">
    <name type="scientific">Alteromonas hispanica</name>
    <dbReference type="NCBI Taxonomy" id="315421"/>
    <lineage>
        <taxon>Bacteria</taxon>
        <taxon>Pseudomonadati</taxon>
        <taxon>Pseudomonadota</taxon>
        <taxon>Gammaproteobacteria</taxon>
        <taxon>Alteromonadales</taxon>
        <taxon>Alteromonadaceae</taxon>
        <taxon>Alteromonas/Salinimonas group</taxon>
        <taxon>Alteromonas</taxon>
    </lineage>
</organism>
<dbReference type="RefSeq" id="WP_163111997.1">
    <property type="nucleotide sequence ID" value="NZ_JAAAWP010000006.1"/>
</dbReference>
<reference evidence="1 2" key="1">
    <citation type="submission" date="2020-01" db="EMBL/GenBank/DDBJ databases">
        <title>Genomes of bacteria type strains.</title>
        <authorList>
            <person name="Chen J."/>
            <person name="Zhu S."/>
            <person name="Yang J."/>
        </authorList>
    </citation>
    <scope>NUCLEOTIDE SEQUENCE [LARGE SCALE GENOMIC DNA]</scope>
    <source>
        <strain evidence="1 2">LMG 22958</strain>
    </source>
</reference>
<sequence>MSNNGSEAIKYYRSKGRSINLETRPARPAEGARELNKGGTSVVDEGHLSLVYLFEGGL</sequence>
<name>A0A6L9MVI7_9ALTE</name>
<gene>
    <name evidence="1" type="ORF">GTW09_11480</name>
</gene>
<dbReference type="Proteomes" id="UP000478837">
    <property type="component" value="Unassembled WGS sequence"/>
</dbReference>
<dbReference type="EMBL" id="JAAAWP010000006">
    <property type="protein sequence ID" value="NDW22146.1"/>
    <property type="molecule type" value="Genomic_DNA"/>
</dbReference>
<keyword evidence="2" id="KW-1185">Reference proteome</keyword>